<gene>
    <name evidence="9" type="ORF">C095_09900</name>
</gene>
<evidence type="ECO:0000256" key="4">
    <source>
        <dbReference type="ARBA" id="ARBA00022475"/>
    </source>
</evidence>
<feature type="transmembrane region" description="Helical" evidence="8">
    <location>
        <begin position="150"/>
        <end position="170"/>
    </location>
</feature>
<dbReference type="Proteomes" id="UP000031184">
    <property type="component" value="Unassembled WGS sequence"/>
</dbReference>
<reference evidence="9 10" key="1">
    <citation type="submission" date="2013-08" db="EMBL/GenBank/DDBJ databases">
        <title>An opportunistic ruminal bacterium that causes liver abscesses in cattle.</title>
        <authorList>
            <person name="Benahmed F.H."/>
            <person name="Rasmussen M."/>
            <person name="Harbottle H."/>
            <person name="Soppet D."/>
            <person name="Nagaraja T.G."/>
            <person name="Davidson M."/>
        </authorList>
    </citation>
    <scope>NUCLEOTIDE SEQUENCE [LARGE SCALE GENOMIC DNA]</scope>
    <source>
        <strain evidence="9 10">B35</strain>
    </source>
</reference>
<dbReference type="PANTHER" id="PTHR30003:SF0">
    <property type="entry name" value="GLYCOLATE PERMEASE GLCA-RELATED"/>
    <property type="match status" value="1"/>
</dbReference>
<evidence type="ECO:0000256" key="6">
    <source>
        <dbReference type="ARBA" id="ARBA00022989"/>
    </source>
</evidence>
<feature type="transmembrane region" description="Helical" evidence="8">
    <location>
        <begin position="501"/>
        <end position="523"/>
    </location>
</feature>
<evidence type="ECO:0000313" key="10">
    <source>
        <dbReference type="Proteomes" id="UP000031184"/>
    </source>
</evidence>
<evidence type="ECO:0000256" key="3">
    <source>
        <dbReference type="ARBA" id="ARBA00022448"/>
    </source>
</evidence>
<keyword evidence="7 8" id="KW-0472">Membrane</keyword>
<feature type="transmembrane region" description="Helical" evidence="8">
    <location>
        <begin position="69"/>
        <end position="86"/>
    </location>
</feature>
<proteinExistence type="inferred from homology"/>
<keyword evidence="3 8" id="KW-0813">Transport</keyword>
<protein>
    <recommendedName>
        <fullName evidence="8">L-lactate permease</fullName>
    </recommendedName>
</protein>
<dbReference type="Pfam" id="PF02652">
    <property type="entry name" value="Lactate_perm"/>
    <property type="match status" value="2"/>
</dbReference>
<feature type="transmembrane region" description="Helical" evidence="8">
    <location>
        <begin position="216"/>
        <end position="234"/>
    </location>
</feature>
<comment type="similarity">
    <text evidence="2 8">Belongs to the lactate permease family.</text>
</comment>
<feature type="transmembrane region" description="Helical" evidence="8">
    <location>
        <begin position="269"/>
        <end position="289"/>
    </location>
</feature>
<evidence type="ECO:0000256" key="7">
    <source>
        <dbReference type="ARBA" id="ARBA00023136"/>
    </source>
</evidence>
<dbReference type="GO" id="GO:0005886">
    <property type="term" value="C:plasma membrane"/>
    <property type="evidence" value="ECO:0007669"/>
    <property type="project" value="UniProtKB-SubCell"/>
</dbReference>
<feature type="transmembrane region" description="Helical" evidence="8">
    <location>
        <begin position="107"/>
        <end position="130"/>
    </location>
</feature>
<dbReference type="PATRIC" id="fig|1226633.4.peg.2005"/>
<dbReference type="EMBL" id="AUZI01000023">
    <property type="protein sequence ID" value="KID48579.1"/>
    <property type="molecule type" value="Genomic_DNA"/>
</dbReference>
<feature type="transmembrane region" description="Helical" evidence="8">
    <location>
        <begin position="446"/>
        <end position="464"/>
    </location>
</feature>
<dbReference type="PANTHER" id="PTHR30003">
    <property type="entry name" value="L-LACTATE PERMEASE"/>
    <property type="match status" value="1"/>
</dbReference>
<comment type="subcellular location">
    <subcellularLocation>
        <location evidence="1 8">Cell membrane</location>
        <topology evidence="1 8">Multi-pass membrane protein</topology>
    </subcellularLocation>
</comment>
<feature type="transmembrane region" description="Helical" evidence="8">
    <location>
        <begin position="338"/>
        <end position="365"/>
    </location>
</feature>
<evidence type="ECO:0000256" key="2">
    <source>
        <dbReference type="ARBA" id="ARBA00010100"/>
    </source>
</evidence>
<keyword evidence="5 8" id="KW-0812">Transmembrane</keyword>
<evidence type="ECO:0000256" key="5">
    <source>
        <dbReference type="ARBA" id="ARBA00022692"/>
    </source>
</evidence>
<keyword evidence="6 8" id="KW-1133">Transmembrane helix</keyword>
<dbReference type="GO" id="GO:0015129">
    <property type="term" value="F:lactate transmembrane transporter activity"/>
    <property type="evidence" value="ECO:0007669"/>
    <property type="project" value="UniProtKB-UniRule"/>
</dbReference>
<dbReference type="InterPro" id="IPR003804">
    <property type="entry name" value="Lactate_perm"/>
</dbReference>
<feature type="transmembrane region" description="Helical" evidence="8">
    <location>
        <begin position="243"/>
        <end position="263"/>
    </location>
</feature>
<accession>A0A017H623</accession>
<evidence type="ECO:0000313" key="9">
    <source>
        <dbReference type="EMBL" id="KID48579.1"/>
    </source>
</evidence>
<feature type="transmembrane region" description="Helical" evidence="8">
    <location>
        <begin position="31"/>
        <end position="49"/>
    </location>
</feature>
<keyword evidence="4 8" id="KW-1003">Cell membrane</keyword>
<comment type="function">
    <text evidence="8">Uptake of L-lactate across the membrane. Can also transport D-lactate and glycolate.</text>
</comment>
<feature type="transmembrane region" description="Helical" evidence="8">
    <location>
        <begin position="6"/>
        <end position="24"/>
    </location>
</feature>
<feature type="transmembrane region" description="Helical" evidence="8">
    <location>
        <begin position="416"/>
        <end position="434"/>
    </location>
</feature>
<sequence>MEVGNLDLFLSLTPLIVVVVGVVGLKKSAKWVSLVAMVYTMVLSVLYFKTEVFEVIRQTKIGIIEGSKMVYMIWAAFLILNMLIHTGAMDRIKEIIAELTLDRRKQIIIVAFCFGGFLEGVAGAGTPAAVAGPFLMALGLPALEAATAALIFNGIAAALGAAGLTTIGGFSPYLSTQGAEVVQEMMNTVPYLAKVAAPTAIDVDATIMNISMATSFIQFFGALICPALVLFVLYGKKAFDKEIACFAVFVGFVYGISLVIIGTFLGAEFPTICAGIFSLLASVLYIKLFNRSTETPEDFKLVLDESVEKSSMSAWSAVATYLILMIVLPSVRFFAPRWFIGLGFAVWIGTTMATVCFVGSIILKATPSMPKYAKESLFSVVGALIAMAALLALANLMKVTGMLTIIATALAEVTGALYPAFAAIIGSLGSFVAGTTTGSNIMFSALHAKACTILGLSIPVVFAAQSAGGALGNMICTNNVVAACTTVGLKNSEGIVMRKVFKPICVLWSLYAVLALIYVYILLPTLPVVLK</sequence>
<dbReference type="GO" id="GO:0015295">
    <property type="term" value="F:solute:proton symporter activity"/>
    <property type="evidence" value="ECO:0007669"/>
    <property type="project" value="TreeGrafter"/>
</dbReference>
<feature type="transmembrane region" description="Helical" evidence="8">
    <location>
        <begin position="310"/>
        <end position="332"/>
    </location>
</feature>
<evidence type="ECO:0000256" key="1">
    <source>
        <dbReference type="ARBA" id="ARBA00004651"/>
    </source>
</evidence>
<dbReference type="AlphaFoldDB" id="A0A017H623"/>
<evidence type="ECO:0000256" key="8">
    <source>
        <dbReference type="RuleBase" id="RU365092"/>
    </source>
</evidence>
<name>A0A017H623_9FUSO</name>
<comment type="caution">
    <text evidence="9">The sequence shown here is derived from an EMBL/GenBank/DDBJ whole genome shotgun (WGS) entry which is preliminary data.</text>
</comment>
<organism evidence="9 10">
    <name type="scientific">Fusobacterium necrophorum subsp. funduliforme B35</name>
    <dbReference type="NCBI Taxonomy" id="1226633"/>
    <lineage>
        <taxon>Bacteria</taxon>
        <taxon>Fusobacteriati</taxon>
        <taxon>Fusobacteriota</taxon>
        <taxon>Fusobacteriia</taxon>
        <taxon>Fusobacteriales</taxon>
        <taxon>Fusobacteriaceae</taxon>
        <taxon>Fusobacterium</taxon>
    </lineage>
</organism>
<feature type="transmembrane region" description="Helical" evidence="8">
    <location>
        <begin position="377"/>
        <end position="396"/>
    </location>
</feature>